<proteinExistence type="predicted"/>
<name>A0A538TDR1_UNCEI</name>
<sequence>MRRPKPGRSGALLRHASAFTVVAMVSLAPAAHAWSSRGSELNAQFPELKKQKAQLTPIAVAVDVAEFEVDDGKATWIYLDDCRVLARTFEDALVAALGAKGYVAKALPILSTGQAADPTATCRVFSAWDKRDRRPKDLSPSAPPFYVDSTLNATPELRSSWRDVLQATRGLKAPRPGASQTIPLPTTVHEAVGADYVLVAVGLGTHNVVYRGVGTGGSFGAMTGVADPSPYPGSRLQVALIDCRDGRVLWADNTSDFRAFSVKRMDHLAQIIVGRMP</sequence>
<keyword evidence="1" id="KW-0732">Signal</keyword>
<feature type="signal peptide" evidence="1">
    <location>
        <begin position="1"/>
        <end position="33"/>
    </location>
</feature>
<gene>
    <name evidence="2" type="ORF">E6K78_12435</name>
</gene>
<feature type="chain" id="PRO_5022082281" description="DUF4136 domain-containing protein" evidence="1">
    <location>
        <begin position="34"/>
        <end position="277"/>
    </location>
</feature>
<evidence type="ECO:0000256" key="1">
    <source>
        <dbReference type="SAM" id="SignalP"/>
    </source>
</evidence>
<accession>A0A538TDR1</accession>
<reference evidence="2 3" key="1">
    <citation type="journal article" date="2019" name="Nat. Microbiol.">
        <title>Mediterranean grassland soil C-N compound turnover is dependent on rainfall and depth, and is mediated by genomically divergent microorganisms.</title>
        <authorList>
            <person name="Diamond S."/>
            <person name="Andeer P.F."/>
            <person name="Li Z."/>
            <person name="Crits-Christoph A."/>
            <person name="Burstein D."/>
            <person name="Anantharaman K."/>
            <person name="Lane K.R."/>
            <person name="Thomas B.C."/>
            <person name="Pan C."/>
            <person name="Northen T.R."/>
            <person name="Banfield J.F."/>
        </authorList>
    </citation>
    <scope>NUCLEOTIDE SEQUENCE [LARGE SCALE GENOMIC DNA]</scope>
    <source>
        <strain evidence="2">WS_8</strain>
    </source>
</reference>
<dbReference type="AlphaFoldDB" id="A0A538TDR1"/>
<evidence type="ECO:0000313" key="2">
    <source>
        <dbReference type="EMBL" id="TMQ61748.1"/>
    </source>
</evidence>
<organism evidence="2 3">
    <name type="scientific">Eiseniibacteriota bacterium</name>
    <dbReference type="NCBI Taxonomy" id="2212470"/>
    <lineage>
        <taxon>Bacteria</taxon>
        <taxon>Candidatus Eiseniibacteriota</taxon>
    </lineage>
</organism>
<evidence type="ECO:0000313" key="3">
    <source>
        <dbReference type="Proteomes" id="UP000316609"/>
    </source>
</evidence>
<dbReference type="EMBL" id="VBOY01000159">
    <property type="protein sequence ID" value="TMQ61748.1"/>
    <property type="molecule type" value="Genomic_DNA"/>
</dbReference>
<evidence type="ECO:0008006" key="4">
    <source>
        <dbReference type="Google" id="ProtNLM"/>
    </source>
</evidence>
<dbReference type="Proteomes" id="UP000316609">
    <property type="component" value="Unassembled WGS sequence"/>
</dbReference>
<protein>
    <recommendedName>
        <fullName evidence="4">DUF4136 domain-containing protein</fullName>
    </recommendedName>
</protein>
<comment type="caution">
    <text evidence="2">The sequence shown here is derived from an EMBL/GenBank/DDBJ whole genome shotgun (WGS) entry which is preliminary data.</text>
</comment>